<sequence length="233" mass="27483">MENYLITYNKYLELNITCVDKIIFICTDKKEYYMFYNESSLINPNNFNVKFSLDGVTSYKNNIFYYVGFNENDKYDIIKKLNYSCVIIIDKDSKVIEEFSLKKNLLSSQNDKQIKLLNNINLINTSPFFIHKNKIKKYDITTQKNGAKIIHDNNKIIPHIQSVGVSIDEFERKTNSPDECFVMENYEKYDSSPDSEKKKIYRNMSSEECTENIAQFIKKTKSEALLEEYEVVQ</sequence>
<evidence type="ECO:0000313" key="1">
    <source>
        <dbReference type="EMBL" id="ATZ80557.1"/>
    </source>
</evidence>
<keyword evidence="2" id="KW-1185">Reference proteome</keyword>
<gene>
    <name evidence="1" type="ORF">BMW23_0510</name>
</gene>
<dbReference type="EMBL" id="MF782455">
    <property type="protein sequence ID" value="ATZ80557.1"/>
    <property type="molecule type" value="Genomic_DNA"/>
</dbReference>
<proteinExistence type="predicted"/>
<organism evidence="1">
    <name type="scientific">Bodo saltans virus</name>
    <dbReference type="NCBI Taxonomy" id="2024608"/>
    <lineage>
        <taxon>Viruses</taxon>
        <taxon>Varidnaviria</taxon>
        <taxon>Bamfordvirae</taxon>
        <taxon>Nucleocytoviricota</taxon>
        <taxon>Megaviricetes</taxon>
        <taxon>Imitervirales</taxon>
        <taxon>Mimiviridae</taxon>
        <taxon>Klosneuvirinae</taxon>
        <taxon>Theiavirus</taxon>
        <taxon>Theiavirus salishense</taxon>
    </lineage>
</organism>
<reference evidence="1" key="1">
    <citation type="journal article" date="2017" name="Elife">
        <title>The kinetoplastid-infecting Bodo saltans virus (BsV), a window into the most abundant giant viruses in the sea.</title>
        <authorList>
            <person name="Deeg C.M."/>
            <person name="Chow C.-E.T."/>
            <person name="Suttle C.A."/>
        </authorList>
    </citation>
    <scope>NUCLEOTIDE SEQUENCE</scope>
    <source>
        <strain evidence="1">NG1</strain>
    </source>
</reference>
<accession>A0A2H4UUM2</accession>
<protein>
    <submittedName>
        <fullName evidence="1">Uncharacterized protein</fullName>
    </submittedName>
</protein>
<dbReference type="Proteomes" id="UP000240325">
    <property type="component" value="Segment"/>
</dbReference>
<evidence type="ECO:0000313" key="2">
    <source>
        <dbReference type="Proteomes" id="UP000240325"/>
    </source>
</evidence>
<name>A0A2H4UUM2_9VIRU</name>